<dbReference type="Proteomes" id="UP000217033">
    <property type="component" value="Unassembled WGS sequence"/>
</dbReference>
<reference evidence="2" key="1">
    <citation type="submission" date="2017-08" db="EMBL/GenBank/DDBJ databases">
        <authorList>
            <person name="Alvarez-Ponce D."/>
            <person name="Weitzman C.L."/>
            <person name="Tillett R.L."/>
            <person name="Sandmeier F.C."/>
            <person name="Tracy C.R."/>
        </authorList>
    </citation>
    <scope>NUCLEOTIDE SEQUENCE [LARGE SCALE GENOMIC DNA]</scope>
    <source>
        <strain evidence="2">PS6</strain>
    </source>
</reference>
<keyword evidence="1" id="KW-1133">Transmembrane helix</keyword>
<keyword evidence="1" id="KW-0472">Membrane</keyword>
<evidence type="ECO:0008006" key="4">
    <source>
        <dbReference type="Google" id="ProtNLM"/>
    </source>
</evidence>
<feature type="transmembrane region" description="Helical" evidence="1">
    <location>
        <begin position="526"/>
        <end position="546"/>
    </location>
</feature>
<evidence type="ECO:0000256" key="1">
    <source>
        <dbReference type="SAM" id="Phobius"/>
    </source>
</evidence>
<dbReference type="RefSeq" id="WP_084232824.1">
    <property type="nucleotide sequence ID" value="NZ_FWXE01000017.1"/>
</dbReference>
<keyword evidence="3" id="KW-1185">Reference proteome</keyword>
<keyword evidence="1" id="KW-0812">Transmembrane</keyword>
<accession>A0ABX4H5N6</accession>
<protein>
    <recommendedName>
        <fullName evidence="4">DUF4209 domain-containing protein</fullName>
    </recommendedName>
</protein>
<evidence type="ECO:0000313" key="3">
    <source>
        <dbReference type="Proteomes" id="UP000217033"/>
    </source>
</evidence>
<sequence length="550" mass="65339">MNIIDELKIPLWSYDESSLNSSNNFYIENINQKKQQIKDYFSKKTLSSITNMDDFIDYLFIWSIKYLKTTFKNDEFSLSNMFSKIKTDRMSASNFLNKNFREILTANSYFANKYDDQRLKKLTIKMIFKNFNLYKNIISQIENDFGWIIIEYIVYCENYYSKHDNRFSKILKSRNYKKYFLNENLYNTFSMLSNSRKKFVREFLNEKAKDVYSSLIIEIEKVTEDNYPSVWQNLSTFLNMNKNKYFNSIPISEIDYLKRRSHELTFSVGAKYLIKVPIDIDKKELEESISFVKEQSKGSMSNLLFIFFTHKLENNKWISKFVSDKESNTNLYDVLGAGLENDLFFTPSYKDKIKDYIDRTSNYISQIITSEDSSNNLENFLNAGIFNIGKYFNDINSDLLDSVNGFFGYFVSYLSYRGEYEDTHKYECYTLSMFVVTLIERIIRLVFTKIYPESHSRSYTLGRMLKTSNEDGSKYENLLTEVIDINLVKALEYHLLRTQDSKIGMNIRNNLMHNQNIVFSTILNSYLLRIFFLFLSLINSLNFYILKKIV</sequence>
<comment type="caution">
    <text evidence="2">The sequence shown here is derived from an EMBL/GenBank/DDBJ whole genome shotgun (WGS) entry which is preliminary data.</text>
</comment>
<name>A0ABX4H5N6_9BACT</name>
<gene>
    <name evidence="2" type="ORF">CJF60_00170</name>
</gene>
<organism evidence="2 3">
    <name type="scientific">Mycoplasmopsis agassizii</name>
    <dbReference type="NCBI Taxonomy" id="33922"/>
    <lineage>
        <taxon>Bacteria</taxon>
        <taxon>Bacillati</taxon>
        <taxon>Mycoplasmatota</taxon>
        <taxon>Mycoplasmoidales</taxon>
        <taxon>Metamycoplasmataceae</taxon>
        <taxon>Mycoplasmopsis</taxon>
    </lineage>
</organism>
<proteinExistence type="predicted"/>
<evidence type="ECO:0000313" key="2">
    <source>
        <dbReference type="EMBL" id="PAF55093.1"/>
    </source>
</evidence>
<dbReference type="EMBL" id="NQMN01000001">
    <property type="protein sequence ID" value="PAF55093.1"/>
    <property type="molecule type" value="Genomic_DNA"/>
</dbReference>